<dbReference type="Pfam" id="PF06725">
    <property type="entry name" value="3D"/>
    <property type="match status" value="1"/>
</dbReference>
<comment type="caution">
    <text evidence="3">The sequence shown here is derived from an EMBL/GenBank/DDBJ whole genome shotgun (WGS) entry which is preliminary data.</text>
</comment>
<sequence length="362" mass="39666">MKDSVSLTVNGQEKQVRTHSDTVGALLKELKIDIRAEDSISPAIDKKIKDNIKVIYEASKPINIAVGDERRTIWTTADTVKELIQQENLDVTQHDKIEPALDTKLETDSSLTIDKAFQLTLNVDNKNQQVWTTSTTVADFLKKQNVTLNELDKVEPALTNKVDQEGAITVTRIEKVTDVVEEPIAFDVVTQSDNNIEKGKQKVIDSGKEGKREKHYEVVKENGKEISRKLLKTETVEESKNRVVALGTKVAQTVSTASVSRNNDSVKKEFYVKSTAYTAHCSGCSGTTATGVNLRANPGAKVIAVDPSVIPLGTKVHVEGYGYAVAADTGSAIKGNKIDVFLPSKSAAYRWGSKQVKIKVLE</sequence>
<dbReference type="SMART" id="SM01208">
    <property type="entry name" value="G5"/>
    <property type="match status" value="1"/>
</dbReference>
<evidence type="ECO:0000313" key="3">
    <source>
        <dbReference type="EMBL" id="MBZ5751157.1"/>
    </source>
</evidence>
<dbReference type="Pfam" id="PF03990">
    <property type="entry name" value="DUF348"/>
    <property type="match status" value="3"/>
</dbReference>
<keyword evidence="1" id="KW-0732">Signal</keyword>
<evidence type="ECO:0000313" key="4">
    <source>
        <dbReference type="Proteomes" id="UP001165287"/>
    </source>
</evidence>
<dbReference type="Gene3D" id="2.20.230.10">
    <property type="entry name" value="Resuscitation-promoting factor rpfb"/>
    <property type="match status" value="1"/>
</dbReference>
<dbReference type="PANTHER" id="PTHR39160:SF4">
    <property type="entry name" value="RESUSCITATION-PROMOTING FACTOR RPFB"/>
    <property type="match status" value="1"/>
</dbReference>
<evidence type="ECO:0000259" key="2">
    <source>
        <dbReference type="PROSITE" id="PS51109"/>
    </source>
</evidence>
<dbReference type="Gene3D" id="2.40.40.10">
    <property type="entry name" value="RlpA-like domain"/>
    <property type="match status" value="1"/>
</dbReference>
<dbReference type="InterPro" id="IPR011098">
    <property type="entry name" value="G5_dom"/>
</dbReference>
<dbReference type="EMBL" id="JAIQUM010000027">
    <property type="protein sequence ID" value="MBZ5751157.1"/>
    <property type="molecule type" value="Genomic_DNA"/>
</dbReference>
<dbReference type="CDD" id="cd22786">
    <property type="entry name" value="DPBB_YuiC-like"/>
    <property type="match status" value="1"/>
</dbReference>
<evidence type="ECO:0000256" key="1">
    <source>
        <dbReference type="ARBA" id="ARBA00022729"/>
    </source>
</evidence>
<dbReference type="InterPro" id="IPR007137">
    <property type="entry name" value="DUF348"/>
</dbReference>
<dbReference type="Pfam" id="PF07501">
    <property type="entry name" value="G5"/>
    <property type="match status" value="1"/>
</dbReference>
<accession>A0ABS7USZ4</accession>
<organism evidence="3 4">
    <name type="scientific">Metabacillus rhizolycopersici</name>
    <dbReference type="NCBI Taxonomy" id="2875709"/>
    <lineage>
        <taxon>Bacteria</taxon>
        <taxon>Bacillati</taxon>
        <taxon>Bacillota</taxon>
        <taxon>Bacilli</taxon>
        <taxon>Bacillales</taxon>
        <taxon>Bacillaceae</taxon>
        <taxon>Metabacillus</taxon>
    </lineage>
</organism>
<gene>
    <name evidence="3" type="ORF">K9V48_13070</name>
</gene>
<keyword evidence="4" id="KW-1185">Reference proteome</keyword>
<feature type="domain" description="G5" evidence="2">
    <location>
        <begin position="170"/>
        <end position="250"/>
    </location>
</feature>
<name>A0ABS7USZ4_9BACI</name>
<reference evidence="3" key="1">
    <citation type="submission" date="2024-05" db="EMBL/GenBank/DDBJ databases">
        <title>Metabacillus sp. nov., isolated from the rhizosphere soil of tomato plants.</title>
        <authorList>
            <person name="Ma R."/>
        </authorList>
    </citation>
    <scope>NUCLEOTIDE SEQUENCE</scope>
    <source>
        <strain evidence="3">DBTR6</strain>
    </source>
</reference>
<dbReference type="Proteomes" id="UP001165287">
    <property type="component" value="Unassembled WGS sequence"/>
</dbReference>
<dbReference type="InterPro" id="IPR010611">
    <property type="entry name" value="3D_dom"/>
</dbReference>
<dbReference type="SUPFAM" id="SSF50685">
    <property type="entry name" value="Barwin-like endoglucanases"/>
    <property type="match status" value="1"/>
</dbReference>
<dbReference type="PROSITE" id="PS51109">
    <property type="entry name" value="G5"/>
    <property type="match status" value="1"/>
</dbReference>
<dbReference type="RefSeq" id="WP_224139427.1">
    <property type="nucleotide sequence ID" value="NZ_JAIQUM010000027.1"/>
</dbReference>
<dbReference type="PANTHER" id="PTHR39160">
    <property type="entry name" value="CELL WALL-BINDING PROTEIN YOCH"/>
    <property type="match status" value="1"/>
</dbReference>
<proteinExistence type="predicted"/>
<protein>
    <submittedName>
        <fullName evidence="3">Ubiquitin-like domain-containing protein</fullName>
    </submittedName>
</protein>
<dbReference type="InterPro" id="IPR036908">
    <property type="entry name" value="RlpA-like_sf"/>
</dbReference>
<dbReference type="InterPro" id="IPR051933">
    <property type="entry name" value="Resuscitation_pf_RpfB"/>
</dbReference>